<keyword evidence="1" id="KW-0472">Membrane</keyword>
<evidence type="ECO:0000313" key="3">
    <source>
        <dbReference type="Proteomes" id="UP000238956"/>
    </source>
</evidence>
<dbReference type="EMBL" id="CP025536">
    <property type="protein sequence ID" value="AUW95717.1"/>
    <property type="molecule type" value="Genomic_DNA"/>
</dbReference>
<gene>
    <name evidence="2" type="ORF">C0J00_00455</name>
</gene>
<name>A0A2L0D1N4_9STRE</name>
<feature type="transmembrane region" description="Helical" evidence="1">
    <location>
        <begin position="6"/>
        <end position="23"/>
    </location>
</feature>
<proteinExistence type="predicted"/>
<keyword evidence="1" id="KW-1133">Transmembrane helix</keyword>
<reference evidence="2 3" key="2">
    <citation type="submission" date="2018-02" db="EMBL/GenBank/DDBJ databases">
        <title>Whole genome sequencing analysis of Streptococcus pluranimalium isolated from cattle infected mastitis in China.</title>
        <authorList>
            <person name="Zhang J.-R."/>
            <person name="Hu G.-Z."/>
        </authorList>
    </citation>
    <scope>NUCLEOTIDE SEQUENCE [LARGE SCALE GENOMIC DNA]</scope>
    <source>
        <strain evidence="2 3">TH11417</strain>
    </source>
</reference>
<accession>A0A2L0D1N4</accession>
<protein>
    <submittedName>
        <fullName evidence="2">Uncharacterized protein</fullName>
    </submittedName>
</protein>
<evidence type="ECO:0000313" key="2">
    <source>
        <dbReference type="EMBL" id="AUW95717.1"/>
    </source>
</evidence>
<evidence type="ECO:0000256" key="1">
    <source>
        <dbReference type="SAM" id="Phobius"/>
    </source>
</evidence>
<dbReference type="Proteomes" id="UP000238956">
    <property type="component" value="Chromosome"/>
</dbReference>
<reference evidence="2 3" key="1">
    <citation type="submission" date="2017-12" db="EMBL/GenBank/DDBJ databases">
        <authorList>
            <person name="Hurst M.R.H."/>
        </authorList>
    </citation>
    <scope>NUCLEOTIDE SEQUENCE [LARGE SCALE GENOMIC DNA]</scope>
    <source>
        <strain evidence="2 3">TH11417</strain>
    </source>
</reference>
<keyword evidence="1" id="KW-0812">Transmembrane</keyword>
<organism evidence="2 3">
    <name type="scientific">Streptococcus pluranimalium</name>
    <dbReference type="NCBI Taxonomy" id="82348"/>
    <lineage>
        <taxon>Bacteria</taxon>
        <taxon>Bacillati</taxon>
        <taxon>Bacillota</taxon>
        <taxon>Bacilli</taxon>
        <taxon>Lactobacillales</taxon>
        <taxon>Streptococcaceae</taxon>
        <taxon>Streptococcus</taxon>
    </lineage>
</organism>
<dbReference type="OrthoDB" id="2194927at2"/>
<feature type="transmembrane region" description="Helical" evidence="1">
    <location>
        <begin position="51"/>
        <end position="70"/>
    </location>
</feature>
<sequence length="83" mass="9341">MTNIVVIVIIAGVIGLQTIAGYFGNKYLGFILPILFIVIVLYLFLRGNLTFSVRDILMPLVGILSLAMIYERADKARQLKQKR</sequence>
<dbReference type="RefSeq" id="WP_104967078.1">
    <property type="nucleotide sequence ID" value="NZ_CP025536.1"/>
</dbReference>
<dbReference type="KEGG" id="splr:C0J00_00455"/>
<dbReference type="AlphaFoldDB" id="A0A2L0D1N4"/>
<feature type="transmembrane region" description="Helical" evidence="1">
    <location>
        <begin position="28"/>
        <end position="45"/>
    </location>
</feature>
<keyword evidence="3" id="KW-1185">Reference proteome</keyword>
<dbReference type="GeneID" id="98392380"/>